<evidence type="ECO:0000313" key="6">
    <source>
        <dbReference type="Proteomes" id="UP000053881"/>
    </source>
</evidence>
<reference evidence="4 6" key="2">
    <citation type="submission" date="2015-06" db="EMBL/GenBank/DDBJ databases">
        <title>Genome sequencing project of Bacillus galactosidilyticus PL133.</title>
        <authorList>
            <person name="Gaiero J."/>
            <person name="Nicol R."/>
            <person name="Habash M."/>
        </authorList>
    </citation>
    <scope>NUCLEOTIDE SEQUENCE [LARGE SCALE GENOMIC DNA]</scope>
    <source>
        <strain evidence="4 6">PL133</strain>
    </source>
</reference>
<dbReference type="SFLD" id="SFLDG01135">
    <property type="entry name" value="C1.5.6:_HAD__Beta-PGM__Phospha"/>
    <property type="match status" value="1"/>
</dbReference>
<dbReference type="PATRIC" id="fig|217031.4.peg.4040"/>
<name>A0A0Q9XU01_9BACI</name>
<dbReference type="InterPro" id="IPR041492">
    <property type="entry name" value="HAD_2"/>
</dbReference>
<keyword evidence="2" id="KW-0479">Metal-binding</keyword>
<dbReference type="FunFam" id="3.40.50.1000:FF:000036">
    <property type="entry name" value="HAD family hydrolase"/>
    <property type="match status" value="1"/>
</dbReference>
<dbReference type="Proteomes" id="UP000053881">
    <property type="component" value="Unassembled WGS sequence"/>
</dbReference>
<dbReference type="SFLD" id="SFLDS00003">
    <property type="entry name" value="Haloacid_Dehalogenase"/>
    <property type="match status" value="1"/>
</dbReference>
<dbReference type="CDD" id="cd16423">
    <property type="entry name" value="HAD_BPGM-like"/>
    <property type="match status" value="1"/>
</dbReference>
<dbReference type="InterPro" id="IPR036412">
    <property type="entry name" value="HAD-like_sf"/>
</dbReference>
<dbReference type="Pfam" id="PF13419">
    <property type="entry name" value="HAD_2"/>
    <property type="match status" value="1"/>
</dbReference>
<gene>
    <name evidence="5" type="ORF">ABB05_12695</name>
    <name evidence="4" type="ORF">ACA29_12135</name>
</gene>
<sequence>MIKAVVFDFDGLILDTETVWYECYKEVLADYEVELPLAIFAQIIGTHDAAFHQYMVEQLKGSDQIEAINAAASTLHKEKMAMIVVREGVKEFLEEAKELNLRIGLATSSSESWVMPFLKKYDLLKYFETIQTSDQVRKIKPDPELYIKAVEALGVKPEEAIAFEDSVNGSIAAKRAGMNCIIVPNPVTKDLEFQDFDARIETMGGQSLKKLLDEMVEKAGAKIE</sequence>
<keyword evidence="7" id="KW-1185">Reference proteome</keyword>
<dbReference type="NCBIfam" id="TIGR01509">
    <property type="entry name" value="HAD-SF-IA-v3"/>
    <property type="match status" value="1"/>
</dbReference>
<evidence type="ECO:0000256" key="3">
    <source>
        <dbReference type="ARBA" id="ARBA00022801"/>
    </source>
</evidence>
<comment type="caution">
    <text evidence="4">The sequence shown here is derived from an EMBL/GenBank/DDBJ whole genome shotgun (WGS) entry which is preliminary data.</text>
</comment>
<dbReference type="InterPro" id="IPR006439">
    <property type="entry name" value="HAD-SF_hydro_IA"/>
</dbReference>
<proteinExistence type="inferred from homology"/>
<dbReference type="Gene3D" id="1.10.150.240">
    <property type="entry name" value="Putative phosphatase, domain 2"/>
    <property type="match status" value="1"/>
</dbReference>
<dbReference type="PRINTS" id="PR00413">
    <property type="entry name" value="HADHALOGNASE"/>
</dbReference>
<dbReference type="OrthoDB" id="9797743at2"/>
<dbReference type="AlphaFoldDB" id="A0A0Q9XU01"/>
<reference evidence="5 7" key="1">
    <citation type="submission" date="2015-05" db="EMBL/GenBank/DDBJ databases">
        <title>Comparison of genome.</title>
        <authorList>
            <person name="Zheng Z."/>
            <person name="Sun M."/>
        </authorList>
    </citation>
    <scope>NUCLEOTIDE SEQUENCE [LARGE SCALE GENOMIC DNA]</scope>
    <source>
        <strain evidence="5 7">G25-74</strain>
    </source>
</reference>
<dbReference type="GO" id="GO:0046872">
    <property type="term" value="F:metal ion binding"/>
    <property type="evidence" value="ECO:0007669"/>
    <property type="project" value="UniProtKB-KW"/>
</dbReference>
<dbReference type="EMBL" id="LDJR01000052">
    <property type="protein sequence ID" value="OAK70041.1"/>
    <property type="molecule type" value="Genomic_DNA"/>
</dbReference>
<dbReference type="Proteomes" id="UP000077881">
    <property type="component" value="Unassembled WGS sequence"/>
</dbReference>
<evidence type="ECO:0000313" key="7">
    <source>
        <dbReference type="Proteomes" id="UP000077881"/>
    </source>
</evidence>
<dbReference type="NCBIfam" id="TIGR01549">
    <property type="entry name" value="HAD-SF-IA-v1"/>
    <property type="match status" value="1"/>
</dbReference>
<dbReference type="InterPro" id="IPR023198">
    <property type="entry name" value="PGP-like_dom2"/>
</dbReference>
<keyword evidence="3 4" id="KW-0378">Hydrolase</keyword>
<dbReference type="GO" id="GO:0016787">
    <property type="term" value="F:hydrolase activity"/>
    <property type="evidence" value="ECO:0007669"/>
    <property type="project" value="UniProtKB-KW"/>
</dbReference>
<dbReference type="STRING" id="217031.ABB05_12695"/>
<accession>A0A0Q9XU01</accession>
<dbReference type="SUPFAM" id="SSF56784">
    <property type="entry name" value="HAD-like"/>
    <property type="match status" value="1"/>
</dbReference>
<dbReference type="SFLD" id="SFLDG01129">
    <property type="entry name" value="C1.5:_HAD__Beta-PGM__Phosphata"/>
    <property type="match status" value="1"/>
</dbReference>
<evidence type="ECO:0000256" key="2">
    <source>
        <dbReference type="ARBA" id="ARBA00022723"/>
    </source>
</evidence>
<dbReference type="InterPro" id="IPR023214">
    <property type="entry name" value="HAD_sf"/>
</dbReference>
<dbReference type="PANTHER" id="PTHR18901">
    <property type="entry name" value="2-DEOXYGLUCOSE-6-PHOSPHATE PHOSPHATASE 2"/>
    <property type="match status" value="1"/>
</dbReference>
<dbReference type="EMBL" id="LGPB01000097">
    <property type="protein sequence ID" value="KRG12139.1"/>
    <property type="molecule type" value="Genomic_DNA"/>
</dbReference>
<evidence type="ECO:0000256" key="1">
    <source>
        <dbReference type="ARBA" id="ARBA00006171"/>
    </source>
</evidence>
<organism evidence="4 6">
    <name type="scientific">Lederbergia galactosidilytica</name>
    <dbReference type="NCBI Taxonomy" id="217031"/>
    <lineage>
        <taxon>Bacteria</taxon>
        <taxon>Bacillati</taxon>
        <taxon>Bacillota</taxon>
        <taxon>Bacilli</taxon>
        <taxon>Bacillales</taxon>
        <taxon>Bacillaceae</taxon>
        <taxon>Lederbergia</taxon>
    </lineage>
</organism>
<evidence type="ECO:0000313" key="4">
    <source>
        <dbReference type="EMBL" id="KRG12139.1"/>
    </source>
</evidence>
<dbReference type="PANTHER" id="PTHR18901:SF38">
    <property type="entry name" value="PSEUDOURIDINE-5'-PHOSPHATASE"/>
    <property type="match status" value="1"/>
</dbReference>
<comment type="similarity">
    <text evidence="1">Belongs to the HAD-like hydrolase superfamily. CbbY/CbbZ/Gph/YieH family.</text>
</comment>
<dbReference type="Gene3D" id="3.40.50.1000">
    <property type="entry name" value="HAD superfamily/HAD-like"/>
    <property type="match status" value="1"/>
</dbReference>
<protein>
    <submittedName>
        <fullName evidence="4">HAD family hydrolase</fullName>
    </submittedName>
</protein>
<evidence type="ECO:0000313" key="5">
    <source>
        <dbReference type="EMBL" id="OAK70041.1"/>
    </source>
</evidence>